<organism evidence="1 2">
    <name type="scientific">Daphnia magna</name>
    <dbReference type="NCBI Taxonomy" id="35525"/>
    <lineage>
        <taxon>Eukaryota</taxon>
        <taxon>Metazoa</taxon>
        <taxon>Ecdysozoa</taxon>
        <taxon>Arthropoda</taxon>
        <taxon>Crustacea</taxon>
        <taxon>Branchiopoda</taxon>
        <taxon>Diplostraca</taxon>
        <taxon>Cladocera</taxon>
        <taxon>Anomopoda</taxon>
        <taxon>Daphniidae</taxon>
        <taxon>Daphnia</taxon>
    </lineage>
</organism>
<evidence type="ECO:0000313" key="2">
    <source>
        <dbReference type="Proteomes" id="UP001234178"/>
    </source>
</evidence>
<gene>
    <name evidence="1" type="ORF">OUZ56_010124</name>
</gene>
<dbReference type="EMBL" id="JAOYFB010000037">
    <property type="protein sequence ID" value="KAK4024702.1"/>
    <property type="molecule type" value="Genomic_DNA"/>
</dbReference>
<sequence length="141" mass="16165">MTYRTHQEEWAMEVVGKIGKITPLNDDDNIFLDQAILALGRPVNDLRVPMLPIVPVVYDVSTWKKSLTDKYQVLFKFQMLPKSIQVHFDPKRKPPKLANLLDLIISDISLKTKTFFSLLCLLASPKAKHNYNVDTPHSPHL</sequence>
<name>A0ABR0AHW1_9CRUS</name>
<proteinExistence type="predicted"/>
<keyword evidence="2" id="KW-1185">Reference proteome</keyword>
<comment type="caution">
    <text evidence="1">The sequence shown here is derived from an EMBL/GenBank/DDBJ whole genome shotgun (WGS) entry which is preliminary data.</text>
</comment>
<protein>
    <submittedName>
        <fullName evidence="1">Uncharacterized protein</fullName>
    </submittedName>
</protein>
<evidence type="ECO:0000313" key="1">
    <source>
        <dbReference type="EMBL" id="KAK4024702.1"/>
    </source>
</evidence>
<dbReference type="Proteomes" id="UP001234178">
    <property type="component" value="Unassembled WGS sequence"/>
</dbReference>
<accession>A0ABR0AHW1</accession>
<reference evidence="1 2" key="1">
    <citation type="journal article" date="2023" name="Nucleic Acids Res.">
        <title>The hologenome of Daphnia magna reveals possible DNA methylation and microbiome-mediated evolution of the host genome.</title>
        <authorList>
            <person name="Chaturvedi A."/>
            <person name="Li X."/>
            <person name="Dhandapani V."/>
            <person name="Marshall H."/>
            <person name="Kissane S."/>
            <person name="Cuenca-Cambronero M."/>
            <person name="Asole G."/>
            <person name="Calvet F."/>
            <person name="Ruiz-Romero M."/>
            <person name="Marangio P."/>
            <person name="Guigo R."/>
            <person name="Rago D."/>
            <person name="Mirbahai L."/>
            <person name="Eastwood N."/>
            <person name="Colbourne J.K."/>
            <person name="Zhou J."/>
            <person name="Mallon E."/>
            <person name="Orsini L."/>
        </authorList>
    </citation>
    <scope>NUCLEOTIDE SEQUENCE [LARGE SCALE GENOMIC DNA]</scope>
    <source>
        <strain evidence="1">LRV0_1</strain>
    </source>
</reference>